<accession>A0A1M7P6G1</accession>
<evidence type="ECO:0000313" key="1">
    <source>
        <dbReference type="EMBL" id="SHN12160.1"/>
    </source>
</evidence>
<evidence type="ECO:0000313" key="2">
    <source>
        <dbReference type="Proteomes" id="UP000184184"/>
    </source>
</evidence>
<proteinExistence type="predicted"/>
<reference evidence="1 2" key="1">
    <citation type="submission" date="2016-11" db="EMBL/GenBank/DDBJ databases">
        <authorList>
            <person name="Jaros S."/>
            <person name="Januszkiewicz K."/>
            <person name="Wedrychowicz H."/>
        </authorList>
    </citation>
    <scope>NUCLEOTIDE SEQUENCE [LARGE SCALE GENOMIC DNA]</scope>
    <source>
        <strain evidence="1 2">CGMCC 1.10681</strain>
    </source>
</reference>
<sequence length="268" mass="31899">MITNLHSFLHQYFTVHDCKVITENDTEMTIQLTRDLDQVLMNRPFYWHYMDKIGRQGEPLSLELDTNTEKKDNNKEWIHYGSPRLQQIFQHIKQQARYTMLYEEKDSLNKSALLPWLVTNLKVQYAGSQKKEDIYSIGLQLINGSIVSNMMNQIESIALQRVMSDYSYTISPIIRPISGFNRIFQFVEDQLLDQNWQWAIESEKLLQEELKLVEYFFDKQEDNQDILNKEKERLHERLQPKIIIEIINAGLFYLKEETTQSIINKART</sequence>
<dbReference type="EMBL" id="FRCZ01000003">
    <property type="protein sequence ID" value="SHN12160.1"/>
    <property type="molecule type" value="Genomic_DNA"/>
</dbReference>
<name>A0A1M7P6G1_9BACI</name>
<organism evidence="1 2">
    <name type="scientific">Gracilibacillus kekensis</name>
    <dbReference type="NCBI Taxonomy" id="1027249"/>
    <lineage>
        <taxon>Bacteria</taxon>
        <taxon>Bacillati</taxon>
        <taxon>Bacillota</taxon>
        <taxon>Bacilli</taxon>
        <taxon>Bacillales</taxon>
        <taxon>Bacillaceae</taxon>
        <taxon>Gracilibacillus</taxon>
    </lineage>
</organism>
<dbReference type="OrthoDB" id="2433584at2"/>
<dbReference type="InterPro" id="IPR024562">
    <property type="entry name" value="YqhG"/>
</dbReference>
<dbReference type="Pfam" id="PF11079">
    <property type="entry name" value="YqhG"/>
    <property type="match status" value="1"/>
</dbReference>
<gene>
    <name evidence="1" type="ORF">SAMN05216179_2029</name>
</gene>
<dbReference type="RefSeq" id="WP_073201716.1">
    <property type="nucleotide sequence ID" value="NZ_FRCZ01000003.1"/>
</dbReference>
<dbReference type="AlphaFoldDB" id="A0A1M7P6G1"/>
<dbReference type="Proteomes" id="UP000184184">
    <property type="component" value="Unassembled WGS sequence"/>
</dbReference>
<keyword evidence="2" id="KW-1185">Reference proteome</keyword>
<dbReference type="STRING" id="1027249.SAMN05216179_2029"/>
<protein>
    <submittedName>
        <fullName evidence="1">Uncharacterized protein</fullName>
    </submittedName>
</protein>